<evidence type="ECO:0000256" key="3">
    <source>
        <dbReference type="ARBA" id="ARBA00022553"/>
    </source>
</evidence>
<evidence type="ECO:0000256" key="5">
    <source>
        <dbReference type="SAM" id="Coils"/>
    </source>
</evidence>
<evidence type="ECO:0000256" key="4">
    <source>
        <dbReference type="ARBA" id="ARBA00023242"/>
    </source>
</evidence>
<comment type="similarity">
    <text evidence="2">Belongs to the SAS10 family.</text>
</comment>
<dbReference type="GO" id="GO:0000462">
    <property type="term" value="P:maturation of SSU-rRNA from tricistronic rRNA transcript (SSU-rRNA, 5.8S rRNA, LSU-rRNA)"/>
    <property type="evidence" value="ECO:0007669"/>
    <property type="project" value="TreeGrafter"/>
</dbReference>
<evidence type="ECO:0000256" key="2">
    <source>
        <dbReference type="ARBA" id="ARBA00010979"/>
    </source>
</evidence>
<dbReference type="InterPro" id="IPR007146">
    <property type="entry name" value="Sas10/Utp3/C1D"/>
</dbReference>
<keyword evidence="9" id="KW-1185">Reference proteome</keyword>
<dbReference type="OrthoDB" id="1924577at2759"/>
<dbReference type="Pfam" id="PF04000">
    <property type="entry name" value="Sas10_Utp3"/>
    <property type="match status" value="1"/>
</dbReference>
<dbReference type="InterPro" id="IPR018972">
    <property type="entry name" value="Sas10_C_dom"/>
</dbReference>
<evidence type="ECO:0000256" key="6">
    <source>
        <dbReference type="SAM" id="MobiDB-lite"/>
    </source>
</evidence>
<dbReference type="Proteomes" id="UP001107558">
    <property type="component" value="Chromosome 3"/>
</dbReference>
<name>A0A9J6BSK0_POLVA</name>
<feature type="region of interest" description="Disordered" evidence="6">
    <location>
        <begin position="311"/>
        <end position="336"/>
    </location>
</feature>
<protein>
    <recommendedName>
        <fullName evidence="7">Sas10 C-terminal domain-containing protein</fullName>
    </recommendedName>
</protein>
<comment type="subcellular location">
    <subcellularLocation>
        <location evidence="1">Nucleus</location>
    </subcellularLocation>
</comment>
<gene>
    <name evidence="8" type="ORF">PVAND_002823</name>
</gene>
<evidence type="ECO:0000259" key="7">
    <source>
        <dbReference type="Pfam" id="PF09368"/>
    </source>
</evidence>
<reference evidence="8" key="1">
    <citation type="submission" date="2021-03" db="EMBL/GenBank/DDBJ databases">
        <title>Chromosome level genome of the anhydrobiotic midge Polypedilum vanderplanki.</title>
        <authorList>
            <person name="Yoshida Y."/>
            <person name="Kikawada T."/>
            <person name="Gusev O."/>
        </authorList>
    </citation>
    <scope>NUCLEOTIDE SEQUENCE</scope>
    <source>
        <strain evidence="8">NIAS01</strain>
        <tissue evidence="8">Whole body or cell culture</tissue>
    </source>
</reference>
<keyword evidence="3" id="KW-0597">Phosphoprotein</keyword>
<comment type="caution">
    <text evidence="8">The sequence shown here is derived from an EMBL/GenBank/DDBJ whole genome shotgun (WGS) entry which is preliminary data.</text>
</comment>
<evidence type="ECO:0000313" key="9">
    <source>
        <dbReference type="Proteomes" id="UP001107558"/>
    </source>
</evidence>
<proteinExistence type="inferred from homology"/>
<keyword evidence="5" id="KW-0175">Coiled coil</keyword>
<organism evidence="8 9">
    <name type="scientific">Polypedilum vanderplanki</name>
    <name type="common">Sleeping chironomid midge</name>
    <dbReference type="NCBI Taxonomy" id="319348"/>
    <lineage>
        <taxon>Eukaryota</taxon>
        <taxon>Metazoa</taxon>
        <taxon>Ecdysozoa</taxon>
        <taxon>Arthropoda</taxon>
        <taxon>Hexapoda</taxon>
        <taxon>Insecta</taxon>
        <taxon>Pterygota</taxon>
        <taxon>Neoptera</taxon>
        <taxon>Endopterygota</taxon>
        <taxon>Diptera</taxon>
        <taxon>Nematocera</taxon>
        <taxon>Chironomoidea</taxon>
        <taxon>Chironomidae</taxon>
        <taxon>Chironominae</taxon>
        <taxon>Polypedilum</taxon>
        <taxon>Polypedilum</taxon>
    </lineage>
</organism>
<evidence type="ECO:0000256" key="1">
    <source>
        <dbReference type="ARBA" id="ARBA00004123"/>
    </source>
</evidence>
<keyword evidence="4" id="KW-0539">Nucleus</keyword>
<sequence>MEDKMNLNHSDYEVSESEDEYTPRERKLLQKVKERNRNRNEENDEVLKFDESDISDELEKFEADSDFEERGDNEDYLPDSRAWGKKKQNFYNTDFHDNDYSTYTEKEEEIANLEQQEALEIQKRLASELNESDFNLDMFNITTSAENASQQNEIKVKKTTTDLSDLSKKQKLALLRAEAPEFEGLVQDFNERMTEAKDLLIPVMKIINPCEELPKHPFVDFIKCRLKLILDYCTNISFYLMLKAKRTKVKNHPIVKRLVQFRQLINQLDDIFEYVIQPQITVLLSQANEKSSPDSFKEKLLNILKPKANIDGEQSDEESEEEKPLFSANQDDNDEDINEQSLEQMDIEEEEKDAGKRKITRQIAKNKGLTVSKRRELRNPRVKNKLKFTKAVKRRKGAVQPIRSKAEVYGGEKTGIKTHVKRSVKIK</sequence>
<feature type="domain" description="Sas10 C-terminal" evidence="7">
    <location>
        <begin position="354"/>
        <end position="426"/>
    </location>
</feature>
<feature type="coiled-coil region" evidence="5">
    <location>
        <begin position="96"/>
        <end position="123"/>
    </location>
</feature>
<feature type="compositionally biased region" description="Basic and acidic residues" evidence="6">
    <location>
        <begin position="21"/>
        <end position="55"/>
    </location>
</feature>
<dbReference type="Pfam" id="PF09368">
    <property type="entry name" value="Sas10"/>
    <property type="match status" value="1"/>
</dbReference>
<dbReference type="PANTHER" id="PTHR13237:SF8">
    <property type="entry name" value="SOMETHING ABOUT SILENCING PROTEIN 10"/>
    <property type="match status" value="1"/>
</dbReference>
<dbReference type="EMBL" id="JADBJN010000003">
    <property type="protein sequence ID" value="KAG5672722.1"/>
    <property type="molecule type" value="Genomic_DNA"/>
</dbReference>
<dbReference type="AlphaFoldDB" id="A0A9J6BSK0"/>
<feature type="region of interest" description="Disordered" evidence="6">
    <location>
        <begin position="1"/>
        <end position="55"/>
    </location>
</feature>
<feature type="compositionally biased region" description="Basic and acidic residues" evidence="6">
    <location>
        <begin position="1"/>
        <end position="12"/>
    </location>
</feature>
<accession>A0A9J6BSK0</accession>
<dbReference type="PANTHER" id="PTHR13237">
    <property type="entry name" value="SOMETHING ABOUT SILENCING PROTEIN 10-RELATED"/>
    <property type="match status" value="1"/>
</dbReference>
<dbReference type="GO" id="GO:0032040">
    <property type="term" value="C:small-subunit processome"/>
    <property type="evidence" value="ECO:0007669"/>
    <property type="project" value="TreeGrafter"/>
</dbReference>
<evidence type="ECO:0000313" key="8">
    <source>
        <dbReference type="EMBL" id="KAG5672722.1"/>
    </source>
</evidence>